<evidence type="ECO:0000313" key="3">
    <source>
        <dbReference type="EMBL" id="KAB1216218.1"/>
    </source>
</evidence>
<protein>
    <submittedName>
        <fullName evidence="3">Uncharacterized protein</fullName>
    </submittedName>
</protein>
<reference evidence="3" key="1">
    <citation type="submission" date="2018-07" db="EMBL/GenBank/DDBJ databases">
        <authorList>
            <person name="Gao Z.-S."/>
            <person name="Jia H.-M."/>
            <person name="Jia H.-J."/>
            <person name="Cai Q.-L."/>
            <person name="Wang Y."/>
            <person name="Zhao H.-B."/>
        </authorList>
    </citation>
    <scope>NUCLEOTIDE SEQUENCE</scope>
    <source>
        <tissue evidence="3">Leaves</tissue>
    </source>
</reference>
<comment type="caution">
    <text evidence="3">The sequence shown here is derived from an EMBL/GenBank/DDBJ whole genome shotgun (WGS) entry which is preliminary data.</text>
</comment>
<name>A0A6A1VXC7_9ROSI</name>
<dbReference type="EMBL" id="RXIC02000022">
    <property type="protein sequence ID" value="KAB1216218.1"/>
    <property type="molecule type" value="Genomic_DNA"/>
</dbReference>
<evidence type="ECO:0000313" key="2">
    <source>
        <dbReference type="EMBL" id="KAB1205503.1"/>
    </source>
</evidence>
<feature type="region of interest" description="Disordered" evidence="1">
    <location>
        <begin position="58"/>
        <end position="81"/>
    </location>
</feature>
<dbReference type="Proteomes" id="UP000516437">
    <property type="component" value="Chromosome 4"/>
</dbReference>
<feature type="region of interest" description="Disordered" evidence="1">
    <location>
        <begin position="1"/>
        <end position="31"/>
    </location>
</feature>
<reference evidence="3 4" key="2">
    <citation type="journal article" date="2019" name="Plant Biotechnol. J.">
        <title>The red bayberry genome and genetic basis of sex determination.</title>
        <authorList>
            <person name="Jia H.M."/>
            <person name="Jia H.J."/>
            <person name="Cai Q.L."/>
            <person name="Wang Y."/>
            <person name="Zhao H.B."/>
            <person name="Yang W.F."/>
            <person name="Wang G.Y."/>
            <person name="Li Y.H."/>
            <person name="Zhan D.L."/>
            <person name="Shen Y.T."/>
            <person name="Niu Q.F."/>
            <person name="Chang L."/>
            <person name="Qiu J."/>
            <person name="Zhao L."/>
            <person name="Xie H.B."/>
            <person name="Fu W.Y."/>
            <person name="Jin J."/>
            <person name="Li X.W."/>
            <person name="Jiao Y."/>
            <person name="Zhou C.C."/>
            <person name="Tu T."/>
            <person name="Chai C.Y."/>
            <person name="Gao J.L."/>
            <person name="Fan L.J."/>
            <person name="van de Weg E."/>
            <person name="Wang J.Y."/>
            <person name="Gao Z.S."/>
        </authorList>
    </citation>
    <scope>NUCLEOTIDE SEQUENCE [LARGE SCALE GENOMIC DNA]</scope>
    <source>
        <tissue evidence="3">Leaves</tissue>
    </source>
</reference>
<accession>A0A6A1VXC7</accession>
<organism evidence="3 4">
    <name type="scientific">Morella rubra</name>
    <name type="common">Chinese bayberry</name>
    <dbReference type="NCBI Taxonomy" id="262757"/>
    <lineage>
        <taxon>Eukaryota</taxon>
        <taxon>Viridiplantae</taxon>
        <taxon>Streptophyta</taxon>
        <taxon>Embryophyta</taxon>
        <taxon>Tracheophyta</taxon>
        <taxon>Spermatophyta</taxon>
        <taxon>Magnoliopsida</taxon>
        <taxon>eudicotyledons</taxon>
        <taxon>Gunneridae</taxon>
        <taxon>Pentapetalae</taxon>
        <taxon>rosids</taxon>
        <taxon>fabids</taxon>
        <taxon>Fagales</taxon>
        <taxon>Myricaceae</taxon>
        <taxon>Morella</taxon>
    </lineage>
</organism>
<sequence length="81" mass="9016">MGYRKNSRSNWVLENQDIDDGDGDEEVPDDIDDEDEDVAEAEDEVVDAESMEFDIEAGLADDPRLISFPTRVPDPPTSLST</sequence>
<dbReference type="EMBL" id="RXIC02000025">
    <property type="protein sequence ID" value="KAB1205503.1"/>
    <property type="molecule type" value="Genomic_DNA"/>
</dbReference>
<feature type="compositionally biased region" description="Acidic residues" evidence="1">
    <location>
        <begin position="16"/>
        <end position="31"/>
    </location>
</feature>
<reference evidence="3" key="3">
    <citation type="submission" date="2019-09" db="EMBL/GenBank/DDBJ databases">
        <authorList>
            <person name="Gao Z."/>
        </authorList>
    </citation>
    <scope>NUCLEOTIDE SEQUENCE</scope>
    <source>
        <tissue evidence="3">Leaves</tissue>
    </source>
</reference>
<gene>
    <name evidence="3" type="ORF">CJ030_MR4G026805</name>
    <name evidence="2" type="ORF">CJ030_MR7G025996</name>
</gene>
<dbReference type="Proteomes" id="UP000516437">
    <property type="component" value="Chromosome 7"/>
</dbReference>
<feature type="compositionally biased region" description="Pro residues" evidence="1">
    <location>
        <begin position="72"/>
        <end position="81"/>
    </location>
</feature>
<evidence type="ECO:0000313" key="4">
    <source>
        <dbReference type="Proteomes" id="UP000516437"/>
    </source>
</evidence>
<keyword evidence="4" id="KW-1185">Reference proteome</keyword>
<proteinExistence type="predicted"/>
<dbReference type="AlphaFoldDB" id="A0A6A1VXC7"/>
<evidence type="ECO:0000256" key="1">
    <source>
        <dbReference type="SAM" id="MobiDB-lite"/>
    </source>
</evidence>